<dbReference type="GO" id="GO:0008855">
    <property type="term" value="F:exodeoxyribonuclease VII activity"/>
    <property type="evidence" value="ECO:0007669"/>
    <property type="project" value="InterPro"/>
</dbReference>
<dbReference type="eggNOG" id="COG1722">
    <property type="taxonomic scope" value="Bacteria"/>
</dbReference>
<dbReference type="AlphaFoldDB" id="E8U3Q3"/>
<keyword evidence="3" id="KW-0540">Nuclease</keyword>
<keyword evidence="4" id="KW-0378">Hydrolase</keyword>
<evidence type="ECO:0000256" key="4">
    <source>
        <dbReference type="ARBA" id="ARBA00022801"/>
    </source>
</evidence>
<dbReference type="InterPro" id="IPR037004">
    <property type="entry name" value="Exonuc_VII_ssu_sf"/>
</dbReference>
<dbReference type="GO" id="GO:0006308">
    <property type="term" value="P:DNA catabolic process"/>
    <property type="evidence" value="ECO:0007669"/>
    <property type="project" value="InterPro"/>
</dbReference>
<dbReference type="InterPro" id="IPR003761">
    <property type="entry name" value="Exonuc_VII_S"/>
</dbReference>
<dbReference type="STRING" id="709986.Deima_3117"/>
<comment type="similarity">
    <text evidence="1">Belongs to the XseB family.</text>
</comment>
<keyword evidence="5 7" id="KW-0269">Exonuclease</keyword>
<keyword evidence="8" id="KW-1185">Reference proteome</keyword>
<accession>E8U3Q3</accession>
<evidence type="ECO:0000256" key="5">
    <source>
        <dbReference type="ARBA" id="ARBA00022839"/>
    </source>
</evidence>
<dbReference type="EMBL" id="CP002454">
    <property type="protein sequence ID" value="ADV68746.1"/>
    <property type="molecule type" value="Genomic_DNA"/>
</dbReference>
<dbReference type="GO" id="GO:0009318">
    <property type="term" value="C:exodeoxyribonuclease VII complex"/>
    <property type="evidence" value="ECO:0007669"/>
    <property type="project" value="InterPro"/>
</dbReference>
<dbReference type="HOGENOM" id="CLU_188253_0_0_0"/>
<proteinExistence type="inferred from homology"/>
<evidence type="ECO:0000256" key="1">
    <source>
        <dbReference type="ARBA" id="ARBA00009998"/>
    </source>
</evidence>
<evidence type="ECO:0000313" key="8">
    <source>
        <dbReference type="Proteomes" id="UP000008635"/>
    </source>
</evidence>
<dbReference type="NCBIfam" id="NF045605">
    <property type="entry name" value="xseB_Acin_var"/>
    <property type="match status" value="1"/>
</dbReference>
<evidence type="ECO:0000256" key="6">
    <source>
        <dbReference type="SAM" id="MobiDB-lite"/>
    </source>
</evidence>
<name>E8U3Q3_DEIML</name>
<protein>
    <submittedName>
        <fullName evidence="7">Exonuclease VII small subunit</fullName>
    </submittedName>
</protein>
<reference evidence="8" key="2">
    <citation type="submission" date="2011-01" db="EMBL/GenBank/DDBJ databases">
        <title>The complete genome of Deinococcus maricopensis DSM 21211.</title>
        <authorList>
            <consortium name="US DOE Joint Genome Institute (JGI-PGF)"/>
            <person name="Lucas S."/>
            <person name="Copeland A."/>
            <person name="Lapidus A."/>
            <person name="Goodwin L."/>
            <person name="Pitluck S."/>
            <person name="Kyrpides N."/>
            <person name="Mavromatis K."/>
            <person name="Pagani I."/>
            <person name="Ivanova N."/>
            <person name="Ovchinnikova G."/>
            <person name="Zeytun A."/>
            <person name="Detter J.C."/>
            <person name="Han C."/>
            <person name="Land M."/>
            <person name="Hauser L."/>
            <person name="Markowitz V."/>
            <person name="Cheng J.-F."/>
            <person name="Hugenholtz P."/>
            <person name="Woyke T."/>
            <person name="Wu D."/>
            <person name="Pukall R."/>
            <person name="Gehrich-Schroeter G."/>
            <person name="Brambilla E."/>
            <person name="Klenk H.-P."/>
            <person name="Eisen J.A."/>
        </authorList>
    </citation>
    <scope>NUCLEOTIDE SEQUENCE [LARGE SCALE GENOMIC DNA]</scope>
    <source>
        <strain evidence="8">DSM 21211 / LMG 22137 / NRRL B-23946 / LB-34</strain>
    </source>
</reference>
<evidence type="ECO:0000313" key="7">
    <source>
        <dbReference type="EMBL" id="ADV68746.1"/>
    </source>
</evidence>
<dbReference type="SUPFAM" id="SSF116842">
    <property type="entry name" value="XseB-like"/>
    <property type="match status" value="1"/>
</dbReference>
<gene>
    <name evidence="7" type="ordered locus">Deima_3117</name>
</gene>
<reference evidence="7 8" key="1">
    <citation type="journal article" date="2011" name="Stand. Genomic Sci.">
        <title>Complete genome sequence of Deinococcus maricopensis type strain (LB-34).</title>
        <authorList>
            <person name="Pukall R."/>
            <person name="Zeytun A."/>
            <person name="Lucas S."/>
            <person name="Lapidus A."/>
            <person name="Hammon N."/>
            <person name="Deshpande S."/>
            <person name="Nolan M."/>
            <person name="Cheng J.F."/>
            <person name="Pitluck S."/>
            <person name="Liolios K."/>
            <person name="Pagani I."/>
            <person name="Mikhailova N."/>
            <person name="Ivanova N."/>
            <person name="Mavromatis K."/>
            <person name="Pati A."/>
            <person name="Tapia R."/>
            <person name="Han C."/>
            <person name="Goodwin L."/>
            <person name="Chen A."/>
            <person name="Palaniappan K."/>
            <person name="Land M."/>
            <person name="Hauser L."/>
            <person name="Chang Y.J."/>
            <person name="Jeffries C.D."/>
            <person name="Brambilla E.M."/>
            <person name="Rohde M."/>
            <person name="Goker M."/>
            <person name="Detter J.C."/>
            <person name="Woyke T."/>
            <person name="Bristow J."/>
            <person name="Eisen J.A."/>
            <person name="Markowitz V."/>
            <person name="Hugenholtz P."/>
            <person name="Kyrpides N.C."/>
            <person name="Klenk H.P."/>
        </authorList>
    </citation>
    <scope>NUCLEOTIDE SEQUENCE [LARGE SCALE GENOMIC DNA]</scope>
    <source>
        <strain evidence="8">DSM 21211 / LMG 22137 / NRRL B-23946 / LB-34</strain>
    </source>
</reference>
<dbReference type="Pfam" id="PF02609">
    <property type="entry name" value="Exonuc_VII_S"/>
    <property type="match status" value="1"/>
</dbReference>
<feature type="region of interest" description="Disordered" evidence="6">
    <location>
        <begin position="70"/>
        <end position="90"/>
    </location>
</feature>
<organism evidence="7 8">
    <name type="scientific">Deinococcus maricopensis (strain DSM 21211 / LMG 22137 / NRRL B-23946 / LB-34)</name>
    <dbReference type="NCBI Taxonomy" id="709986"/>
    <lineage>
        <taxon>Bacteria</taxon>
        <taxon>Thermotogati</taxon>
        <taxon>Deinococcota</taxon>
        <taxon>Deinococci</taxon>
        <taxon>Deinococcales</taxon>
        <taxon>Deinococcaceae</taxon>
        <taxon>Deinococcus</taxon>
    </lineage>
</organism>
<dbReference type="Proteomes" id="UP000008635">
    <property type="component" value="Chromosome"/>
</dbReference>
<sequence length="90" mass="9722">MGGGSVRESLLYTAGMSEYREAYATLARVARALEDGEADLDRVLPLVEEARAAYGVVRARIEAVRAALGDDWEDEEGSAAEADDLDDEDD</sequence>
<evidence type="ECO:0000256" key="3">
    <source>
        <dbReference type="ARBA" id="ARBA00022722"/>
    </source>
</evidence>
<keyword evidence="2" id="KW-0963">Cytoplasm</keyword>
<dbReference type="KEGG" id="dmr:Deima_3117"/>
<evidence type="ECO:0000256" key="2">
    <source>
        <dbReference type="ARBA" id="ARBA00022490"/>
    </source>
</evidence>